<evidence type="ECO:0000256" key="5">
    <source>
        <dbReference type="SAM" id="MobiDB-lite"/>
    </source>
</evidence>
<dbReference type="GO" id="GO:0031625">
    <property type="term" value="F:ubiquitin protein ligase binding"/>
    <property type="evidence" value="ECO:0007669"/>
    <property type="project" value="TreeGrafter"/>
</dbReference>
<dbReference type="GO" id="GO:0008013">
    <property type="term" value="F:beta-catenin binding"/>
    <property type="evidence" value="ECO:0007669"/>
    <property type="project" value="TreeGrafter"/>
</dbReference>
<organism evidence="8 9">
    <name type="scientific">Folsomia candida</name>
    <name type="common">Springtail</name>
    <dbReference type="NCBI Taxonomy" id="158441"/>
    <lineage>
        <taxon>Eukaryota</taxon>
        <taxon>Metazoa</taxon>
        <taxon>Ecdysozoa</taxon>
        <taxon>Arthropoda</taxon>
        <taxon>Hexapoda</taxon>
        <taxon>Collembola</taxon>
        <taxon>Entomobryomorpha</taxon>
        <taxon>Isotomoidea</taxon>
        <taxon>Isotomidae</taxon>
        <taxon>Proisotominae</taxon>
        <taxon>Folsomia</taxon>
    </lineage>
</organism>
<dbReference type="PANTHER" id="PTHR46102">
    <property type="entry name" value="AXIN"/>
    <property type="match status" value="1"/>
</dbReference>
<feature type="region of interest" description="Disordered" evidence="5">
    <location>
        <begin position="1"/>
        <end position="60"/>
    </location>
</feature>
<feature type="domain" description="DIX" evidence="7">
    <location>
        <begin position="772"/>
        <end position="862"/>
    </location>
</feature>
<feature type="compositionally biased region" description="Polar residues" evidence="5">
    <location>
        <begin position="756"/>
        <end position="767"/>
    </location>
</feature>
<feature type="region of interest" description="Disordered" evidence="5">
    <location>
        <begin position="188"/>
        <end position="209"/>
    </location>
</feature>
<dbReference type="GO" id="GO:0090090">
    <property type="term" value="P:negative regulation of canonical Wnt signaling pathway"/>
    <property type="evidence" value="ECO:0007669"/>
    <property type="project" value="InterPro"/>
</dbReference>
<dbReference type="SUPFAM" id="SSF48097">
    <property type="entry name" value="Regulator of G-protein signaling, RGS"/>
    <property type="match status" value="1"/>
</dbReference>
<dbReference type="GO" id="GO:0005737">
    <property type="term" value="C:cytoplasm"/>
    <property type="evidence" value="ECO:0007669"/>
    <property type="project" value="UniProtKB-SubCell"/>
</dbReference>
<proteinExistence type="predicted"/>
<dbReference type="InterPro" id="IPR044926">
    <property type="entry name" value="RGS_subdomain_2"/>
</dbReference>
<feature type="domain" description="RGS" evidence="6">
    <location>
        <begin position="69"/>
        <end position="186"/>
    </location>
</feature>
<dbReference type="InterPro" id="IPR001158">
    <property type="entry name" value="DIX"/>
</dbReference>
<feature type="region of interest" description="Disordered" evidence="5">
    <location>
        <begin position="665"/>
        <end position="698"/>
    </location>
</feature>
<dbReference type="PROSITE" id="PS50841">
    <property type="entry name" value="DIX"/>
    <property type="match status" value="1"/>
</dbReference>
<evidence type="ECO:0000256" key="2">
    <source>
        <dbReference type="ARBA" id="ARBA00022490"/>
    </source>
</evidence>
<evidence type="ECO:0000259" key="7">
    <source>
        <dbReference type="PROSITE" id="PS50841"/>
    </source>
</evidence>
<sequence>MADYNSDIAVPPPDPPDPPNNPTNQQIHHTTTSSSSTTFLSPMADTVEHASSSPNSSSSTPPWIIWSRGLNALLDDPQGQDLFKAYLEEEGCYLQLTFLWACEGLKCTAINDPPKIPDLVRKIYRVFIPNLIGLTDSTRSELAQAIVDGRFTEIEIFYTAENEVLTHMKENLYPNFLKSEIYLSACNAEDSSSGSGSGIERRQSEGDESIASVDEEHDHHMNKLTHSHEQQGILNIDPLTGDPISNISLASFENVQQIVLPTTNQLQTVHEDKELSTAAASAASQPGHSSKSKKHFGLTKEALLATESARYFEFQRATEFQAKGRKSSDAAGGGPSTRYFVKHVAVPHSIPFPYHASYSSYNPVSRVDSEIQSMSSDAMTDDGSTASRRRHGHNSSDQQRRHDHRSHCRGGNGGDPKLPHYSHPADRSRQHLSGMRQGAPLNTTDDLKRLPSEGVIFCKSRSTGAPDPEKDPQGFANVIIEKLQMIEQRKMAASAGDNYKDILAQAISKIHSQEEESPSDIIDMHLARVTYLSDVTPKSKSPKLRSPTIGRRRGPLPAPPPMYPAPPTRRRDRDFVTSTFSVDSGNVPDSESLAFQDTESSQVMQMSKSRSVPHELRGQQEFRRPPPMPFGGVNPRGYHHPPRGFLGKVPLGMFKKPTSMDFIDSGISTVSGQSTNILPPPSGHQHVSSTTEGPFPDRRIQDWVAQSHSDPQRRMRKLNAPEHEDLREKLVQSLDLHSSSSRSGHQQITAHPRHSPPSSGLETVPESSANGNYVHTLVFYDDNHDVPYVLKVPRMDPRMYGKSGVTLAALKERLPRQGQFRYFFRTECVELGSKIVQEEVSDNHQELPMLNGKIFAHLKAIPPGTMSS</sequence>
<reference evidence="8 9" key="1">
    <citation type="submission" date="2015-12" db="EMBL/GenBank/DDBJ databases">
        <title>The genome of Folsomia candida.</title>
        <authorList>
            <person name="Faddeeva A."/>
            <person name="Derks M.F."/>
            <person name="Anvar Y."/>
            <person name="Smit S."/>
            <person name="Van Straalen N."/>
            <person name="Roelofs D."/>
        </authorList>
    </citation>
    <scope>NUCLEOTIDE SEQUENCE [LARGE SCALE GENOMIC DNA]</scope>
    <source>
        <strain evidence="8 9">VU population</strain>
        <tissue evidence="8">Whole body</tissue>
    </source>
</reference>
<dbReference type="GO" id="GO:0060090">
    <property type="term" value="F:molecular adaptor activity"/>
    <property type="evidence" value="ECO:0007669"/>
    <property type="project" value="TreeGrafter"/>
</dbReference>
<dbReference type="GO" id="GO:0019901">
    <property type="term" value="F:protein kinase binding"/>
    <property type="evidence" value="ECO:0007669"/>
    <property type="project" value="TreeGrafter"/>
</dbReference>
<dbReference type="InterPro" id="IPR024066">
    <property type="entry name" value="RGS_subdom1/3"/>
</dbReference>
<protein>
    <submittedName>
        <fullName evidence="8">Axin-1</fullName>
    </submittedName>
</protein>
<evidence type="ECO:0000313" key="8">
    <source>
        <dbReference type="EMBL" id="OXA56546.1"/>
    </source>
</evidence>
<dbReference type="SMART" id="SM00315">
    <property type="entry name" value="RGS"/>
    <property type="match status" value="1"/>
</dbReference>
<evidence type="ECO:0000256" key="4">
    <source>
        <dbReference type="PROSITE-ProRule" id="PRU00069"/>
    </source>
</evidence>
<dbReference type="GO" id="GO:0030877">
    <property type="term" value="C:beta-catenin destruction complex"/>
    <property type="evidence" value="ECO:0007669"/>
    <property type="project" value="TreeGrafter"/>
</dbReference>
<feature type="compositionally biased region" description="Pro residues" evidence="5">
    <location>
        <begin position="556"/>
        <end position="567"/>
    </location>
</feature>
<keyword evidence="3 4" id="KW-0879">Wnt signaling pathway</keyword>
<feature type="compositionally biased region" description="Polar residues" evidence="5">
    <location>
        <begin position="576"/>
        <end position="610"/>
    </location>
</feature>
<feature type="compositionally biased region" description="Pro residues" evidence="5">
    <location>
        <begin position="10"/>
        <end position="21"/>
    </location>
</feature>
<dbReference type="Pfam" id="PF00778">
    <property type="entry name" value="DIX"/>
    <property type="match status" value="1"/>
</dbReference>
<dbReference type="OrthoDB" id="10007451at2759"/>
<dbReference type="EMBL" id="LNIX01000004">
    <property type="protein sequence ID" value="OXA56546.1"/>
    <property type="molecule type" value="Genomic_DNA"/>
</dbReference>
<dbReference type="SUPFAM" id="SSF54236">
    <property type="entry name" value="Ubiquitin-like"/>
    <property type="match status" value="1"/>
</dbReference>
<evidence type="ECO:0000313" key="9">
    <source>
        <dbReference type="Proteomes" id="UP000198287"/>
    </source>
</evidence>
<keyword evidence="2" id="KW-0963">Cytoplasm</keyword>
<name>A0A226EJ25_FOLCA</name>
<keyword evidence="9" id="KW-1185">Reference proteome</keyword>
<dbReference type="Gene3D" id="1.10.167.10">
    <property type="entry name" value="Regulator of G-protein Signalling 4, domain 2"/>
    <property type="match status" value="1"/>
</dbReference>
<feature type="compositionally biased region" description="Low complexity" evidence="5">
    <location>
        <begin position="51"/>
        <end position="60"/>
    </location>
</feature>
<evidence type="ECO:0000256" key="1">
    <source>
        <dbReference type="ARBA" id="ARBA00004496"/>
    </source>
</evidence>
<dbReference type="InterPro" id="IPR029071">
    <property type="entry name" value="Ubiquitin-like_domsf"/>
</dbReference>
<feature type="region of interest" description="Disordered" evidence="5">
    <location>
        <begin position="733"/>
        <end position="767"/>
    </location>
</feature>
<feature type="compositionally biased region" description="Basic and acidic residues" evidence="5">
    <location>
        <begin position="612"/>
        <end position="624"/>
    </location>
</feature>
<dbReference type="GO" id="GO:0016055">
    <property type="term" value="P:Wnt signaling pathway"/>
    <property type="evidence" value="ECO:0007669"/>
    <property type="project" value="UniProtKB-KW"/>
</dbReference>
<dbReference type="PANTHER" id="PTHR46102:SF2">
    <property type="entry name" value="AXIN"/>
    <property type="match status" value="1"/>
</dbReference>
<dbReference type="InterPro" id="IPR016137">
    <property type="entry name" value="RGS"/>
</dbReference>
<dbReference type="Pfam" id="PF00615">
    <property type="entry name" value="RGS"/>
    <property type="match status" value="1"/>
</dbReference>
<comment type="caution">
    <text evidence="8">The sequence shown here is derived from an EMBL/GenBank/DDBJ whole genome shotgun (WGS) entry which is preliminary data.</text>
</comment>
<feature type="compositionally biased region" description="Polar residues" evidence="5">
    <location>
        <begin position="373"/>
        <end position="386"/>
    </location>
</feature>
<dbReference type="OMA" id="YVYTAST"/>
<gene>
    <name evidence="8" type="ORF">Fcan01_09794</name>
</gene>
<dbReference type="PROSITE" id="PS50132">
    <property type="entry name" value="RGS"/>
    <property type="match status" value="1"/>
</dbReference>
<feature type="region of interest" description="Disordered" evidence="5">
    <location>
        <begin position="536"/>
        <end position="627"/>
    </location>
</feature>
<dbReference type="Gene3D" id="2.40.240.130">
    <property type="match status" value="1"/>
</dbReference>
<dbReference type="GO" id="GO:0048468">
    <property type="term" value="P:cell development"/>
    <property type="evidence" value="ECO:0007669"/>
    <property type="project" value="TreeGrafter"/>
</dbReference>
<feature type="region of interest" description="Disordered" evidence="5">
    <location>
        <begin position="277"/>
        <end position="296"/>
    </location>
</feature>
<feature type="compositionally biased region" description="Polar residues" evidence="5">
    <location>
        <begin position="666"/>
        <end position="677"/>
    </location>
</feature>
<dbReference type="Proteomes" id="UP000198287">
    <property type="component" value="Unassembled WGS sequence"/>
</dbReference>
<feature type="region of interest" description="Disordered" evidence="5">
    <location>
        <begin position="373"/>
        <end position="447"/>
    </location>
</feature>
<dbReference type="Gene3D" id="1.10.196.10">
    <property type="match status" value="1"/>
</dbReference>
<dbReference type="AlphaFoldDB" id="A0A226EJ25"/>
<dbReference type="InterPro" id="IPR043581">
    <property type="entry name" value="Axin-like"/>
</dbReference>
<dbReference type="SMART" id="SM00021">
    <property type="entry name" value="DAX"/>
    <property type="match status" value="1"/>
</dbReference>
<dbReference type="GO" id="GO:0032436">
    <property type="term" value="P:positive regulation of proteasomal ubiquitin-dependent protein catabolic process"/>
    <property type="evidence" value="ECO:0007669"/>
    <property type="project" value="TreeGrafter"/>
</dbReference>
<dbReference type="PRINTS" id="PR01301">
    <property type="entry name" value="RGSPROTEIN"/>
</dbReference>
<dbReference type="GO" id="GO:0005886">
    <property type="term" value="C:plasma membrane"/>
    <property type="evidence" value="ECO:0007669"/>
    <property type="project" value="TreeGrafter"/>
</dbReference>
<dbReference type="InterPro" id="IPR038207">
    <property type="entry name" value="DIX_dom_sf"/>
</dbReference>
<dbReference type="InterPro" id="IPR036305">
    <property type="entry name" value="RGS_sf"/>
</dbReference>
<dbReference type="STRING" id="158441.A0A226EJ25"/>
<evidence type="ECO:0000259" key="6">
    <source>
        <dbReference type="PROSITE" id="PS50132"/>
    </source>
</evidence>
<accession>A0A226EJ25</accession>
<comment type="subcellular location">
    <subcellularLocation>
        <location evidence="1">Cytoplasm</location>
    </subcellularLocation>
</comment>
<dbReference type="GO" id="GO:0005634">
    <property type="term" value="C:nucleus"/>
    <property type="evidence" value="ECO:0007669"/>
    <property type="project" value="TreeGrafter"/>
</dbReference>
<feature type="compositionally biased region" description="Polar residues" evidence="5">
    <location>
        <begin position="278"/>
        <end position="289"/>
    </location>
</feature>
<evidence type="ECO:0000256" key="3">
    <source>
        <dbReference type="ARBA" id="ARBA00022687"/>
    </source>
</evidence>